<evidence type="ECO:0000313" key="15">
    <source>
        <dbReference type="Proteomes" id="UP001151699"/>
    </source>
</evidence>
<comment type="subunit">
    <text evidence="7">Homooctamer; active form. Homohexamer; low activity form.</text>
</comment>
<sequence length="427" mass="47504">MPGVHRFGCNKLRAFLEPLVNQGLSSVLLFGVVDDDDKSESGKSADSQDNPVIRVIPLLKNWFPNLVIACDVCLCPYTTTGHCGIFRGTDLDNELSIQRISEIALAYAKAGANIVAPSDMMDNRVQAIKEILLTNRLERQVAVLSYAAKFSSCFYGPFRDAARSAPSFGDRKSYQLPPGSRGMAARAVERDVAEGADMLMVKPGLPYLDIVRETKDKYPNLPLFVYQVSGEYAMLYHGASMGAVNLESAVLEVIKSMRRAGADCIITYYTPMLLDIIAQQLERIEENMDKIHAETMDAEKALSGMEKCCMCVLPLKKNNAFKKDEGGKITNDAREDEMEELEDQDINTLIGNLRNYALEIGLEELNRTFVPINAKPRNKAKLFINFRNNALKKDEYAWKGEGDGKVVNNQPQRVMDDQQMVASGYIG</sequence>
<dbReference type="NCBIfam" id="NF006762">
    <property type="entry name" value="PRK09283.1"/>
    <property type="match status" value="1"/>
</dbReference>
<dbReference type="Pfam" id="PF00490">
    <property type="entry name" value="ALAD"/>
    <property type="match status" value="1"/>
</dbReference>
<comment type="function">
    <text evidence="6">Catalyzes an early step in the biosynthesis of tetrapyrroles. Binds two molecules of 5-aminolevulinate per subunit, each at a distinct site, and catalyzes their condensation to form porphobilinogen.</text>
</comment>
<dbReference type="GO" id="GO:0006783">
    <property type="term" value="P:heme biosynthetic process"/>
    <property type="evidence" value="ECO:0007669"/>
    <property type="project" value="UniProtKB-KW"/>
</dbReference>
<dbReference type="InterPro" id="IPR000928">
    <property type="entry name" value="SNAP-25_dom"/>
</dbReference>
<dbReference type="GO" id="GO:0008270">
    <property type="term" value="F:zinc ion binding"/>
    <property type="evidence" value="ECO:0007669"/>
    <property type="project" value="TreeGrafter"/>
</dbReference>
<dbReference type="Gene3D" id="3.20.20.70">
    <property type="entry name" value="Aldolase class I"/>
    <property type="match status" value="1"/>
</dbReference>
<organism evidence="14 15">
    <name type="scientific">Pseudolycoriella hygida</name>
    <dbReference type="NCBI Taxonomy" id="35572"/>
    <lineage>
        <taxon>Eukaryota</taxon>
        <taxon>Metazoa</taxon>
        <taxon>Ecdysozoa</taxon>
        <taxon>Arthropoda</taxon>
        <taxon>Hexapoda</taxon>
        <taxon>Insecta</taxon>
        <taxon>Pterygota</taxon>
        <taxon>Neoptera</taxon>
        <taxon>Endopterygota</taxon>
        <taxon>Diptera</taxon>
        <taxon>Nematocera</taxon>
        <taxon>Sciaroidea</taxon>
        <taxon>Sciaridae</taxon>
        <taxon>Pseudolycoriella</taxon>
    </lineage>
</organism>
<dbReference type="EMBL" id="WJQU01000002">
    <property type="protein sequence ID" value="KAJ6641804.1"/>
    <property type="molecule type" value="Genomic_DNA"/>
</dbReference>
<comment type="similarity">
    <text evidence="2 11">Belongs to the ALAD family.</text>
</comment>
<dbReference type="Proteomes" id="UP001151699">
    <property type="component" value="Chromosome B"/>
</dbReference>
<comment type="catalytic activity">
    <reaction evidence="8 9">
        <text>2 5-aminolevulinate = porphobilinogen + 2 H2O + H(+)</text>
        <dbReference type="Rhea" id="RHEA:24064"/>
        <dbReference type="ChEBI" id="CHEBI:15377"/>
        <dbReference type="ChEBI" id="CHEBI:15378"/>
        <dbReference type="ChEBI" id="CHEBI:58126"/>
        <dbReference type="ChEBI" id="CHEBI:356416"/>
        <dbReference type="EC" id="4.2.1.24"/>
    </reaction>
</comment>
<keyword evidence="12" id="KW-0175">Coiled coil</keyword>
<evidence type="ECO:0000256" key="3">
    <source>
        <dbReference type="ARBA" id="ARBA00023133"/>
    </source>
</evidence>
<dbReference type="PROSITE" id="PS00169">
    <property type="entry name" value="D_ALA_DEHYDRATASE"/>
    <property type="match status" value="1"/>
</dbReference>
<comment type="caution">
    <text evidence="14">The sequence shown here is derived from an EMBL/GenBank/DDBJ whole genome shotgun (WGS) entry which is preliminary data.</text>
</comment>
<evidence type="ECO:0000313" key="14">
    <source>
        <dbReference type="EMBL" id="KAJ6641804.1"/>
    </source>
</evidence>
<dbReference type="EC" id="4.2.1.24" evidence="9"/>
<dbReference type="InterPro" id="IPR001731">
    <property type="entry name" value="ALAD"/>
</dbReference>
<keyword evidence="5 9" id="KW-0627">Porphyrin biosynthesis</keyword>
<evidence type="ECO:0000256" key="9">
    <source>
        <dbReference type="RuleBase" id="RU000515"/>
    </source>
</evidence>
<dbReference type="OrthoDB" id="1530at2759"/>
<keyword evidence="15" id="KW-1185">Reference proteome</keyword>
<dbReference type="InterPro" id="IPR013785">
    <property type="entry name" value="Aldolase_TIM"/>
</dbReference>
<comment type="pathway">
    <text evidence="1">Porphyrin-containing compound metabolism; protoporphyrin-IX biosynthesis; coproporphyrinogen-III from 5-aminolevulinate: step 1/4.</text>
</comment>
<comment type="similarity">
    <text evidence="10">Belongs to the SNAP-25 family.</text>
</comment>
<protein>
    <recommendedName>
        <fullName evidence="9 10">Multifunctional fusion protein</fullName>
    </recommendedName>
    <domain>
        <recommendedName>
            <fullName evidence="9">Delta-aminolevulinic acid dehydratase</fullName>
            <ecNumber evidence="9">4.2.1.24</ecNumber>
        </recommendedName>
    </domain>
    <domain>
        <recommendedName>
            <fullName evidence="10">Synaptosomal-associated protein</fullName>
        </recommendedName>
    </domain>
</protein>
<name>A0A9Q0S267_9DIPT</name>
<dbReference type="InterPro" id="IPR030656">
    <property type="entry name" value="ALAD_AS"/>
</dbReference>
<evidence type="ECO:0000256" key="8">
    <source>
        <dbReference type="ARBA" id="ARBA00047651"/>
    </source>
</evidence>
<dbReference type="Pfam" id="PF00835">
    <property type="entry name" value="SNAP-25"/>
    <property type="match status" value="1"/>
</dbReference>
<dbReference type="SMART" id="SM01004">
    <property type="entry name" value="ALAD"/>
    <property type="match status" value="1"/>
</dbReference>
<evidence type="ECO:0000256" key="10">
    <source>
        <dbReference type="RuleBase" id="RU003496"/>
    </source>
</evidence>
<keyword evidence="4 9" id="KW-0456">Lyase</keyword>
<accession>A0A9Q0S267</accession>
<keyword evidence="3" id="KW-0350">Heme biosynthesis</keyword>
<dbReference type="GO" id="GO:0004655">
    <property type="term" value="F:porphobilinogen synthase activity"/>
    <property type="evidence" value="ECO:0007669"/>
    <property type="project" value="UniProtKB-EC"/>
</dbReference>
<evidence type="ECO:0000259" key="13">
    <source>
        <dbReference type="Pfam" id="PF00835"/>
    </source>
</evidence>
<dbReference type="GO" id="GO:0005829">
    <property type="term" value="C:cytosol"/>
    <property type="evidence" value="ECO:0007669"/>
    <property type="project" value="TreeGrafter"/>
</dbReference>
<dbReference type="PANTHER" id="PTHR11458">
    <property type="entry name" value="DELTA-AMINOLEVULINIC ACID DEHYDRATASE"/>
    <property type="match status" value="1"/>
</dbReference>
<dbReference type="AlphaFoldDB" id="A0A9Q0S267"/>
<reference evidence="14" key="1">
    <citation type="submission" date="2022-07" db="EMBL/GenBank/DDBJ databases">
        <authorList>
            <person name="Trinca V."/>
            <person name="Uliana J.V.C."/>
            <person name="Torres T.T."/>
            <person name="Ward R.J."/>
            <person name="Monesi N."/>
        </authorList>
    </citation>
    <scope>NUCLEOTIDE SEQUENCE</scope>
    <source>
        <strain evidence="14">HSMRA1968</strain>
        <tissue evidence="14">Whole embryos</tissue>
    </source>
</reference>
<evidence type="ECO:0000256" key="4">
    <source>
        <dbReference type="ARBA" id="ARBA00023239"/>
    </source>
</evidence>
<proteinExistence type="inferred from homology"/>
<evidence type="ECO:0000256" key="2">
    <source>
        <dbReference type="ARBA" id="ARBA00008055"/>
    </source>
</evidence>
<evidence type="ECO:0000256" key="7">
    <source>
        <dbReference type="ARBA" id="ARBA00025861"/>
    </source>
</evidence>
<dbReference type="Gene3D" id="1.20.5.110">
    <property type="match status" value="1"/>
</dbReference>
<feature type="non-terminal residue" evidence="14">
    <location>
        <position position="427"/>
    </location>
</feature>
<evidence type="ECO:0000256" key="11">
    <source>
        <dbReference type="RuleBase" id="RU004161"/>
    </source>
</evidence>
<evidence type="ECO:0000256" key="1">
    <source>
        <dbReference type="ARBA" id="ARBA00004694"/>
    </source>
</evidence>
<dbReference type="PANTHER" id="PTHR11458:SF0">
    <property type="entry name" value="DELTA-AMINOLEVULINIC ACID DEHYDRATASE"/>
    <property type="match status" value="1"/>
</dbReference>
<feature type="coiled-coil region" evidence="12">
    <location>
        <begin position="274"/>
        <end position="301"/>
    </location>
</feature>
<evidence type="ECO:0000256" key="6">
    <source>
        <dbReference type="ARBA" id="ARBA00025628"/>
    </source>
</evidence>
<evidence type="ECO:0000256" key="12">
    <source>
        <dbReference type="SAM" id="Coils"/>
    </source>
</evidence>
<feature type="domain" description="SNAP-25" evidence="13">
    <location>
        <begin position="387"/>
        <end position="426"/>
    </location>
</feature>
<evidence type="ECO:0000256" key="5">
    <source>
        <dbReference type="ARBA" id="ARBA00023244"/>
    </source>
</evidence>
<dbReference type="PRINTS" id="PR00144">
    <property type="entry name" value="DALDHYDRTASE"/>
</dbReference>
<gene>
    <name evidence="14" type="primary">ALAD</name>
    <name evidence="14" type="ORF">Bhyg_06747</name>
</gene>
<dbReference type="SUPFAM" id="SSF51569">
    <property type="entry name" value="Aldolase"/>
    <property type="match status" value="1"/>
</dbReference>